<keyword evidence="6" id="KW-1185">Reference proteome</keyword>
<feature type="region of interest" description="Disordered" evidence="3">
    <location>
        <begin position="134"/>
        <end position="186"/>
    </location>
</feature>
<dbReference type="Proteomes" id="UP000603453">
    <property type="component" value="Unassembled WGS sequence"/>
</dbReference>
<dbReference type="PANTHER" id="PTHR13495">
    <property type="entry name" value="NEFA-INTERACTING NUCLEAR PROTEIN NIP30"/>
    <property type="match status" value="1"/>
</dbReference>
<dbReference type="Pfam" id="PF10187">
    <property type="entry name" value="FAM192A_Fyv6_N"/>
    <property type="match status" value="1"/>
</dbReference>
<feature type="compositionally biased region" description="Basic and acidic residues" evidence="3">
    <location>
        <begin position="169"/>
        <end position="179"/>
    </location>
</feature>
<evidence type="ECO:0000259" key="4">
    <source>
        <dbReference type="Pfam" id="PF10187"/>
    </source>
</evidence>
<comment type="caution">
    <text evidence="5">The sequence shown here is derived from an EMBL/GenBank/DDBJ whole genome shotgun (WGS) entry which is preliminary data.</text>
</comment>
<gene>
    <name evidence="5" type="ORF">INT47_010493</name>
</gene>
<accession>A0A8H7V2V6</accession>
<reference evidence="5" key="1">
    <citation type="submission" date="2020-12" db="EMBL/GenBank/DDBJ databases">
        <title>Metabolic potential, ecology and presence of endohyphal bacteria is reflected in genomic diversity of Mucoromycotina.</title>
        <authorList>
            <person name="Muszewska A."/>
            <person name="Okrasinska A."/>
            <person name="Steczkiewicz K."/>
            <person name="Drgas O."/>
            <person name="Orlowska M."/>
            <person name="Perlinska-Lenart U."/>
            <person name="Aleksandrzak-Piekarczyk T."/>
            <person name="Szatraj K."/>
            <person name="Zielenkiewicz U."/>
            <person name="Pilsyk S."/>
            <person name="Malc E."/>
            <person name="Mieczkowski P."/>
            <person name="Kruszewska J.S."/>
            <person name="Biernat P."/>
            <person name="Pawlowska J."/>
        </authorList>
    </citation>
    <scope>NUCLEOTIDE SEQUENCE</scope>
    <source>
        <strain evidence="5">WA0000017839</strain>
    </source>
</reference>
<dbReference type="AlphaFoldDB" id="A0A8H7V2V6"/>
<dbReference type="PANTHER" id="PTHR13495:SF0">
    <property type="entry name" value="PSME3-INTERACTING PROTEIN"/>
    <property type="match status" value="1"/>
</dbReference>
<evidence type="ECO:0000256" key="3">
    <source>
        <dbReference type="SAM" id="MobiDB-lite"/>
    </source>
</evidence>
<dbReference type="InterPro" id="IPR039845">
    <property type="entry name" value="FAM192A"/>
</dbReference>
<dbReference type="OrthoDB" id="75720at2759"/>
<protein>
    <recommendedName>
        <fullName evidence="4">FAM192A/Fyv6 N-terminal domain-containing protein</fullName>
    </recommendedName>
</protein>
<proteinExistence type="predicted"/>
<evidence type="ECO:0000256" key="1">
    <source>
        <dbReference type="ARBA" id="ARBA00004123"/>
    </source>
</evidence>
<dbReference type="GO" id="GO:0005634">
    <property type="term" value="C:nucleus"/>
    <property type="evidence" value="ECO:0007669"/>
    <property type="project" value="UniProtKB-SubCell"/>
</dbReference>
<sequence>MSFNIKNSFVSRAIVEDDKQVDAEGGKDTEEVVIQEEYDPRTLFERLQEQRTLKEEKFAEESRLSNQIKRVDAEEAEFFRTLSDEKEKLDHDRKIKEELELAEYRQAVEARAQPVGPASIVAPSSTITTTAIVTSTTTHNKPSTPTAAAAKSKKSVKGGALFVKKRKHSTDDTEKEDNKKTKKASTTSLSLLVDYGDISDSD</sequence>
<keyword evidence="2" id="KW-0539">Nucleus</keyword>
<comment type="subcellular location">
    <subcellularLocation>
        <location evidence="1">Nucleus</location>
    </subcellularLocation>
</comment>
<dbReference type="EMBL" id="JAEPRD010000021">
    <property type="protein sequence ID" value="KAG2208131.1"/>
    <property type="molecule type" value="Genomic_DNA"/>
</dbReference>
<feature type="compositionally biased region" description="Low complexity" evidence="3">
    <location>
        <begin position="134"/>
        <end position="150"/>
    </location>
</feature>
<evidence type="ECO:0000313" key="5">
    <source>
        <dbReference type="EMBL" id="KAG2208131.1"/>
    </source>
</evidence>
<feature type="domain" description="FAM192A/Fyv6 N-terminal" evidence="4">
    <location>
        <begin position="19"/>
        <end position="105"/>
    </location>
</feature>
<evidence type="ECO:0000256" key="2">
    <source>
        <dbReference type="ARBA" id="ARBA00023242"/>
    </source>
</evidence>
<evidence type="ECO:0000313" key="6">
    <source>
        <dbReference type="Proteomes" id="UP000603453"/>
    </source>
</evidence>
<dbReference type="InterPro" id="IPR019331">
    <property type="entry name" value="FAM192A/Fyv6_N"/>
</dbReference>
<name>A0A8H7V2V6_9FUNG</name>
<organism evidence="5 6">
    <name type="scientific">Mucor saturninus</name>
    <dbReference type="NCBI Taxonomy" id="64648"/>
    <lineage>
        <taxon>Eukaryota</taxon>
        <taxon>Fungi</taxon>
        <taxon>Fungi incertae sedis</taxon>
        <taxon>Mucoromycota</taxon>
        <taxon>Mucoromycotina</taxon>
        <taxon>Mucoromycetes</taxon>
        <taxon>Mucorales</taxon>
        <taxon>Mucorineae</taxon>
        <taxon>Mucoraceae</taxon>
        <taxon>Mucor</taxon>
    </lineage>
</organism>